<name>N9EH09_ACIBZ</name>
<dbReference type="GeneID" id="69463666"/>
<keyword evidence="2" id="KW-1185">Reference proteome</keyword>
<protein>
    <submittedName>
        <fullName evidence="1">Uncharacterized protein</fullName>
    </submittedName>
</protein>
<dbReference type="AlphaFoldDB" id="N9EH09"/>
<organism evidence="1 2">
    <name type="scientific">Acinetobacter bereziniae LMG 1003 = CIP 70.12</name>
    <dbReference type="NCBI Taxonomy" id="981324"/>
    <lineage>
        <taxon>Bacteria</taxon>
        <taxon>Pseudomonadati</taxon>
        <taxon>Pseudomonadota</taxon>
        <taxon>Gammaproteobacteria</taxon>
        <taxon>Moraxellales</taxon>
        <taxon>Moraxellaceae</taxon>
        <taxon>Acinetobacter</taxon>
    </lineage>
</organism>
<dbReference type="RefSeq" id="WP_005033232.1">
    <property type="nucleotide sequence ID" value="NZ_KB849756.1"/>
</dbReference>
<dbReference type="HOGENOM" id="CLU_1648435_0_0_6"/>
<comment type="caution">
    <text evidence="1">The sequence shown here is derived from an EMBL/GenBank/DDBJ whole genome shotgun (WGS) entry which is preliminary data.</text>
</comment>
<proteinExistence type="predicted"/>
<accession>N9EH09</accession>
<dbReference type="EMBL" id="APQG01000037">
    <property type="protein sequence ID" value="ENV92018.1"/>
    <property type="molecule type" value="Genomic_DNA"/>
</dbReference>
<sequence length="167" mass="19636">MSYEAFLNENFLLPLKVTRNWMIVKNYLYNVDLQWLNSLDDDEKFDVIDAYFYTNIFYASSEVDVKSVRYKLILDVYIIPIIENDIYLDFEYELTVNLINLNKKNESLDTIEFEVKKISNLSKIIDKFMSHVSLDLVNHIESNDFKISIALEGIVNSLNLGEKIIKV</sequence>
<dbReference type="PATRIC" id="fig|1217650.3.peg.3100"/>
<dbReference type="Proteomes" id="UP000013251">
    <property type="component" value="Unassembled WGS sequence"/>
</dbReference>
<evidence type="ECO:0000313" key="2">
    <source>
        <dbReference type="Proteomes" id="UP000013251"/>
    </source>
</evidence>
<gene>
    <name evidence="1" type="ORF">F938_03150</name>
</gene>
<evidence type="ECO:0000313" key="1">
    <source>
        <dbReference type="EMBL" id="ENV92018.1"/>
    </source>
</evidence>
<reference evidence="1 2" key="1">
    <citation type="submission" date="2013-02" db="EMBL/GenBank/DDBJ databases">
        <title>The Genome Sequence of Acinetobacter bereziniae CIP 70.12.</title>
        <authorList>
            <consortium name="The Broad Institute Genome Sequencing Platform"/>
            <consortium name="The Broad Institute Genome Sequencing Center for Infectious Disease"/>
            <person name="Cerqueira G."/>
            <person name="Feldgarden M."/>
            <person name="Courvalin P."/>
            <person name="Perichon B."/>
            <person name="Grillot-Courvalin C."/>
            <person name="Clermont D."/>
            <person name="Rocha E."/>
            <person name="Yoon E.-J."/>
            <person name="Nemec A."/>
            <person name="Walker B."/>
            <person name="Young S.K."/>
            <person name="Zeng Q."/>
            <person name="Gargeya S."/>
            <person name="Fitzgerald M."/>
            <person name="Haas B."/>
            <person name="Abouelleil A."/>
            <person name="Alvarado L."/>
            <person name="Arachchi H.M."/>
            <person name="Berlin A.M."/>
            <person name="Chapman S.B."/>
            <person name="Dewar J."/>
            <person name="Goldberg J."/>
            <person name="Griggs A."/>
            <person name="Gujja S."/>
            <person name="Hansen M."/>
            <person name="Howarth C."/>
            <person name="Imamovic A."/>
            <person name="Larimer J."/>
            <person name="McCowan C."/>
            <person name="Murphy C."/>
            <person name="Neiman D."/>
            <person name="Pearson M."/>
            <person name="Priest M."/>
            <person name="Roberts A."/>
            <person name="Saif S."/>
            <person name="Shea T."/>
            <person name="Sisk P."/>
            <person name="Sykes S."/>
            <person name="Wortman J."/>
            <person name="Nusbaum C."/>
            <person name="Birren B."/>
        </authorList>
    </citation>
    <scope>NUCLEOTIDE SEQUENCE [LARGE SCALE GENOMIC DNA]</scope>
    <source>
        <strain evidence="1 2">CIP 70.12</strain>
    </source>
</reference>